<dbReference type="Pfam" id="PF01161">
    <property type="entry name" value="PBP"/>
    <property type="match status" value="1"/>
</dbReference>
<dbReference type="Proteomes" id="UP000243719">
    <property type="component" value="Unassembled WGS sequence"/>
</dbReference>
<dbReference type="OrthoDB" id="9797506at2"/>
<dbReference type="AlphaFoldDB" id="A0A1H2PM16"/>
<sequence length="237" mass="24402">MRLPEIFPHASLPGIDGPRRRRMRRQRGVVPVRLAVGLLAVLACLTSPPAAAQRASGASAPAAASMPPPPPATSVPSFTIVTPDAPAGAMLGRAQANRARDCGGENLSPALSWQGTPNGARSLALLVFDPDGQQGGGVVHWLRYGIPPDVLGFELGTGEQGGGSVLPGAGGRNTAGTDVYAGPCPPMGETPHHYVFQLFALDLAPDALPPGLDRAAFIAASRGHVVGYTSVARRYAR</sequence>
<dbReference type="SUPFAM" id="SSF49777">
    <property type="entry name" value="PEBP-like"/>
    <property type="match status" value="1"/>
</dbReference>
<dbReference type="EMBL" id="FNLO01000003">
    <property type="protein sequence ID" value="SDV47521.1"/>
    <property type="molecule type" value="Genomic_DNA"/>
</dbReference>
<organism evidence="2 3">
    <name type="scientific">Chitinasiproducens palmae</name>
    <dbReference type="NCBI Taxonomy" id="1770053"/>
    <lineage>
        <taxon>Bacteria</taxon>
        <taxon>Pseudomonadati</taxon>
        <taxon>Pseudomonadota</taxon>
        <taxon>Betaproteobacteria</taxon>
        <taxon>Burkholderiales</taxon>
        <taxon>Burkholderiaceae</taxon>
        <taxon>Chitinasiproducens</taxon>
    </lineage>
</organism>
<dbReference type="CDD" id="cd00865">
    <property type="entry name" value="PEBP_bact_arch"/>
    <property type="match status" value="1"/>
</dbReference>
<dbReference type="PANTHER" id="PTHR30289">
    <property type="entry name" value="UNCHARACTERIZED PROTEIN YBCL-RELATED"/>
    <property type="match status" value="1"/>
</dbReference>
<evidence type="ECO:0000313" key="2">
    <source>
        <dbReference type="EMBL" id="SDV47521.1"/>
    </source>
</evidence>
<dbReference type="InterPro" id="IPR008914">
    <property type="entry name" value="PEBP"/>
</dbReference>
<keyword evidence="3" id="KW-1185">Reference proteome</keyword>
<dbReference type="InterPro" id="IPR036610">
    <property type="entry name" value="PEBP-like_sf"/>
</dbReference>
<accession>A0A1H2PM16</accession>
<evidence type="ECO:0000313" key="3">
    <source>
        <dbReference type="Proteomes" id="UP000243719"/>
    </source>
</evidence>
<dbReference type="RefSeq" id="WP_091906160.1">
    <property type="nucleotide sequence ID" value="NZ_FNLO01000003.1"/>
</dbReference>
<name>A0A1H2PM16_9BURK</name>
<dbReference type="InterPro" id="IPR005247">
    <property type="entry name" value="YbhB_YbcL/LppC-like"/>
</dbReference>
<feature type="region of interest" description="Disordered" evidence="1">
    <location>
        <begin position="1"/>
        <end position="22"/>
    </location>
</feature>
<proteinExistence type="predicted"/>
<dbReference type="PANTHER" id="PTHR30289:SF1">
    <property type="entry name" value="PEBP (PHOSPHATIDYLETHANOLAMINE-BINDING PROTEIN) FAMILY PROTEIN"/>
    <property type="match status" value="1"/>
</dbReference>
<dbReference type="Gene3D" id="3.90.280.10">
    <property type="entry name" value="PEBP-like"/>
    <property type="match status" value="1"/>
</dbReference>
<dbReference type="NCBIfam" id="TIGR00481">
    <property type="entry name" value="YbhB/YbcL family Raf kinase inhibitor-like protein"/>
    <property type="match status" value="1"/>
</dbReference>
<gene>
    <name evidence="2" type="ORF">SAMN05216551_10371</name>
</gene>
<reference evidence="3" key="1">
    <citation type="submission" date="2016-09" db="EMBL/GenBank/DDBJ databases">
        <authorList>
            <person name="Varghese N."/>
            <person name="Submissions S."/>
        </authorList>
    </citation>
    <scope>NUCLEOTIDE SEQUENCE [LARGE SCALE GENOMIC DNA]</scope>
    <source>
        <strain evidence="3">JS23</strain>
    </source>
</reference>
<dbReference type="STRING" id="1770053.SAMN05216551_10371"/>
<evidence type="ECO:0000256" key="1">
    <source>
        <dbReference type="SAM" id="MobiDB-lite"/>
    </source>
</evidence>
<protein>
    <submittedName>
        <fullName evidence="2">Phospholipid-binding protein, PBP family</fullName>
    </submittedName>
</protein>